<dbReference type="InterPro" id="IPR026992">
    <property type="entry name" value="DIOX_N"/>
</dbReference>
<dbReference type="PANTHER" id="PTHR10209">
    <property type="entry name" value="OXIDOREDUCTASE, 2OG-FE II OXYGENASE FAMILY PROTEIN"/>
    <property type="match status" value="1"/>
</dbReference>
<comment type="similarity">
    <text evidence="1 5">Belongs to the iron/ascorbate-dependent oxidoreductase family.</text>
</comment>
<evidence type="ECO:0000313" key="8">
    <source>
        <dbReference type="Proteomes" id="UP000294963"/>
    </source>
</evidence>
<evidence type="ECO:0000259" key="6">
    <source>
        <dbReference type="PROSITE" id="PS51471"/>
    </source>
</evidence>
<keyword evidence="7" id="KW-0223">Dioxygenase</keyword>
<comment type="caution">
    <text evidence="7">The sequence shown here is derived from an EMBL/GenBank/DDBJ whole genome shotgun (WGS) entry which is preliminary data.</text>
</comment>
<evidence type="ECO:0000256" key="5">
    <source>
        <dbReference type="RuleBase" id="RU003682"/>
    </source>
</evidence>
<organism evidence="7 8">
    <name type="scientific">Acinetobacter calcoaceticus</name>
    <dbReference type="NCBI Taxonomy" id="471"/>
    <lineage>
        <taxon>Bacteria</taxon>
        <taxon>Pseudomonadati</taxon>
        <taxon>Pseudomonadota</taxon>
        <taxon>Gammaproteobacteria</taxon>
        <taxon>Moraxellales</taxon>
        <taxon>Moraxellaceae</taxon>
        <taxon>Acinetobacter</taxon>
        <taxon>Acinetobacter calcoaceticus/baumannii complex</taxon>
    </lineage>
</organism>
<reference evidence="7 8" key="1">
    <citation type="submission" date="2019-03" db="EMBL/GenBank/DDBJ databases">
        <title>Genomic analyses of the natural microbiome of Caenorhabditis elegans.</title>
        <authorList>
            <person name="Samuel B."/>
        </authorList>
    </citation>
    <scope>NUCLEOTIDE SEQUENCE [LARGE SCALE GENOMIC DNA]</scope>
    <source>
        <strain evidence="7 8">JUb89</strain>
    </source>
</reference>
<keyword evidence="3 5" id="KW-0560">Oxidoreductase</keyword>
<keyword evidence="4 5" id="KW-0408">Iron</keyword>
<name>A0A4R1XAT9_ACICA</name>
<dbReference type="PANTHER" id="PTHR10209:SF881">
    <property type="entry name" value="FI07970P-RELATED"/>
    <property type="match status" value="1"/>
</dbReference>
<proteinExistence type="inferred from homology"/>
<gene>
    <name evidence="7" type="ORF">EC844_1387</name>
</gene>
<keyword evidence="8" id="KW-1185">Reference proteome</keyword>
<accession>A0A4R1XAT9</accession>
<dbReference type="Proteomes" id="UP000294963">
    <property type="component" value="Unassembled WGS sequence"/>
</dbReference>
<dbReference type="InterPro" id="IPR005123">
    <property type="entry name" value="Oxoglu/Fe-dep_dioxygenase_dom"/>
</dbReference>
<evidence type="ECO:0000313" key="7">
    <source>
        <dbReference type="EMBL" id="TCM59861.1"/>
    </source>
</evidence>
<dbReference type="InterPro" id="IPR027443">
    <property type="entry name" value="IPNS-like_sf"/>
</dbReference>
<dbReference type="Pfam" id="PF03171">
    <property type="entry name" value="2OG-FeII_Oxy"/>
    <property type="match status" value="1"/>
</dbReference>
<keyword evidence="2 5" id="KW-0479">Metal-binding</keyword>
<evidence type="ECO:0000256" key="2">
    <source>
        <dbReference type="ARBA" id="ARBA00022723"/>
    </source>
</evidence>
<evidence type="ECO:0000256" key="4">
    <source>
        <dbReference type="ARBA" id="ARBA00023004"/>
    </source>
</evidence>
<dbReference type="InterPro" id="IPR044861">
    <property type="entry name" value="IPNS-like_FE2OG_OXY"/>
</dbReference>
<dbReference type="PROSITE" id="PS51471">
    <property type="entry name" value="FE2OG_OXY"/>
    <property type="match status" value="1"/>
</dbReference>
<dbReference type="EMBL" id="SLVJ01000038">
    <property type="protein sequence ID" value="TCM59861.1"/>
    <property type="molecule type" value="Genomic_DNA"/>
</dbReference>
<dbReference type="Gene3D" id="2.60.120.330">
    <property type="entry name" value="B-lactam Antibiotic, Isopenicillin N Synthase, Chain"/>
    <property type="match status" value="1"/>
</dbReference>
<dbReference type="GO" id="GO:0046872">
    <property type="term" value="F:metal ion binding"/>
    <property type="evidence" value="ECO:0007669"/>
    <property type="project" value="UniProtKB-KW"/>
</dbReference>
<dbReference type="AlphaFoldDB" id="A0A4R1XAT9"/>
<dbReference type="OrthoDB" id="21825at2"/>
<dbReference type="GO" id="GO:0051213">
    <property type="term" value="F:dioxygenase activity"/>
    <property type="evidence" value="ECO:0007669"/>
    <property type="project" value="UniProtKB-KW"/>
</dbReference>
<sequence length="393" mass="44298">MNTITSAKAFDHVPVIDLHGLYSQDLQQQLDVAAQLRFAAENIGFFYIKGHHIPQVQIDRLRSQAKVFFALPFEEKMKYYAGLHGIKHRGYVPPGEEQPDQNHHADIEFTEGGNAAIDPPTSKVDLIEELISEVYKRQLTPNKADNKEAFDLSWDLAEDDPDALAQKPMHGANVWADLPDFKKDVSTYYHSVIGLGRVLLRGFELALELEPNQLNALVNKPTSQLRLLHYPHNIEAEDIFGFGAHTDMELFTILLPTAPGLEVVNAAGQWIDVPPIENTFVVNIGDMIEALSGGRFVATSHRVRKVIQERYAFPLFFACDYDVEIKPLPRFATPEAIEKYPTLIAGQHLFEISAKVFKYMQKMIKNGDIVLSAPKVQFGQSVEQSNSYQNQDQ</sequence>
<evidence type="ECO:0000256" key="3">
    <source>
        <dbReference type="ARBA" id="ARBA00023002"/>
    </source>
</evidence>
<feature type="domain" description="Fe2OG dioxygenase" evidence="6">
    <location>
        <begin position="221"/>
        <end position="319"/>
    </location>
</feature>
<evidence type="ECO:0000256" key="1">
    <source>
        <dbReference type="ARBA" id="ARBA00008056"/>
    </source>
</evidence>
<dbReference type="SUPFAM" id="SSF51197">
    <property type="entry name" value="Clavaminate synthase-like"/>
    <property type="match status" value="1"/>
</dbReference>
<dbReference type="Pfam" id="PF14226">
    <property type="entry name" value="DIOX_N"/>
    <property type="match status" value="1"/>
</dbReference>
<protein>
    <submittedName>
        <fullName evidence="7">Isopenicillin N synthase-like dioxygenase</fullName>
    </submittedName>
</protein>